<dbReference type="AlphaFoldDB" id="A0A8C4QU96"/>
<dbReference type="InterPro" id="IPR050525">
    <property type="entry name" value="ECM_Assembly_Org"/>
</dbReference>
<dbReference type="PRINTS" id="PR00453">
    <property type="entry name" value="VWFADOMAIN"/>
</dbReference>
<dbReference type="OMA" id="KIDMAGI"/>
<dbReference type="PANTHER" id="PTHR24020">
    <property type="entry name" value="COLLAGEN ALPHA"/>
    <property type="match status" value="1"/>
</dbReference>
<reference evidence="2" key="2">
    <citation type="submission" date="2025-09" db="UniProtKB">
        <authorList>
            <consortium name="Ensembl"/>
        </authorList>
    </citation>
    <scope>IDENTIFICATION</scope>
</reference>
<evidence type="ECO:0000259" key="1">
    <source>
        <dbReference type="PROSITE" id="PS50234"/>
    </source>
</evidence>
<dbReference type="SUPFAM" id="SSF53300">
    <property type="entry name" value="vWA-like"/>
    <property type="match status" value="3"/>
</dbReference>
<sequence>MLVFLSTDDKAEIVFLLDVSDHEDGVKAMQTFVLQMAHRFNLGPVRLGVVVFCEKAEILLPLGISHSVEDVALKLEGHFLPCEGLTNTGAAIEFTVNSVLAPGKQDVAQSIVLITFNPADDDISGVSELLVRRGVTLFAVGVRDGNLSQLMSMVTHGGYYFQLSHAHLLTHLQGKILNLALYDYAGSKVTTLTTFAREIHQQADLVLLLDISNNVGDESVCRVVEVFAGLLSKIEVGSDKVRVALMQYTGNQESKLHFNLDTLTSNAAILRALNSMEFRKSSTPTKTSTDEYFVSLFQRTSRTDVPKILILFTDGTNYGQFGTALHRLKDVNVHIFVVGVGKLDKNPLTSIASSPVDKHIILVHSFPELNAAVNKLTSAVRKIINVVEVTVPSASVLPQDVQNGTVTVLVPQAELGNEAKTTVEPATSAQEIHQQGDLVFLVDFSNNVGNDNFMKVTEFLTGFLDKLELGPSKVRVALVQYTGSGKTSTTQIRFDLDTLTDKSSILSVLRDMKLINESMPEGASTEDSLSAVFHTEGRGNVPKILILLTDGTNNDKFEVPLQRLIDTNVKTFVIGVGNVEETRLKRIVSSPDEQRLILVDNFSSLDTVKEKLTHLVDKVLESPEYVIATSAPILPQNIVTETPTVRNPLIAEINQFTTRKSSLVTTTIALASTTLGSTEEGEVGATVVLETHATLGTPIKQGTASSTIPHAPAAGVETGGTTSAQEIIPKTQTSPEEMEISSTTLGLVVTENQASTVPFLAAITEEPIQVDIAQPTVAQVPSPLHPSIDTTLAPQISPEDETIAGIAQEIHQQGDLVLLVDFSNNVGDDNFMRVD</sequence>
<dbReference type="Ensembl" id="ENSEBUT00000020158.1">
    <property type="protein sequence ID" value="ENSEBUP00000019583.1"/>
    <property type="gene ID" value="ENSEBUG00000012148.1"/>
</dbReference>
<feature type="domain" description="VWFA" evidence="1">
    <location>
        <begin position="12"/>
        <end position="176"/>
    </location>
</feature>
<keyword evidence="3" id="KW-1185">Reference proteome</keyword>
<dbReference type="InterPro" id="IPR002035">
    <property type="entry name" value="VWF_A"/>
</dbReference>
<dbReference type="GeneTree" id="ENSGT00940000167387"/>
<protein>
    <recommendedName>
        <fullName evidence="1">VWFA domain-containing protein</fullName>
    </recommendedName>
</protein>
<evidence type="ECO:0000313" key="2">
    <source>
        <dbReference type="Ensembl" id="ENSEBUP00000019583.1"/>
    </source>
</evidence>
<name>A0A8C4QU96_EPTBU</name>
<dbReference type="InterPro" id="IPR036465">
    <property type="entry name" value="vWFA_dom_sf"/>
</dbReference>
<reference evidence="2" key="1">
    <citation type="submission" date="2025-08" db="UniProtKB">
        <authorList>
            <consortium name="Ensembl"/>
        </authorList>
    </citation>
    <scope>IDENTIFICATION</scope>
</reference>
<dbReference type="Pfam" id="PF00092">
    <property type="entry name" value="VWA"/>
    <property type="match status" value="3"/>
</dbReference>
<dbReference type="CDD" id="cd00198">
    <property type="entry name" value="vWFA"/>
    <property type="match status" value="1"/>
</dbReference>
<accession>A0A8C4QU96</accession>
<feature type="domain" description="VWFA" evidence="1">
    <location>
        <begin position="204"/>
        <end position="376"/>
    </location>
</feature>
<dbReference type="PANTHER" id="PTHR24020:SF84">
    <property type="entry name" value="VWFA DOMAIN-CONTAINING PROTEIN"/>
    <property type="match status" value="1"/>
</dbReference>
<evidence type="ECO:0000313" key="3">
    <source>
        <dbReference type="Proteomes" id="UP000694388"/>
    </source>
</evidence>
<dbReference type="Proteomes" id="UP000694388">
    <property type="component" value="Unplaced"/>
</dbReference>
<proteinExistence type="predicted"/>
<dbReference type="PROSITE" id="PS50234">
    <property type="entry name" value="VWFA"/>
    <property type="match status" value="3"/>
</dbReference>
<dbReference type="Gene3D" id="3.40.50.410">
    <property type="entry name" value="von Willebrand factor, type A domain"/>
    <property type="match status" value="3"/>
</dbReference>
<organism evidence="2 3">
    <name type="scientific">Eptatretus burgeri</name>
    <name type="common">Inshore hagfish</name>
    <dbReference type="NCBI Taxonomy" id="7764"/>
    <lineage>
        <taxon>Eukaryota</taxon>
        <taxon>Metazoa</taxon>
        <taxon>Chordata</taxon>
        <taxon>Craniata</taxon>
        <taxon>Vertebrata</taxon>
        <taxon>Cyclostomata</taxon>
        <taxon>Myxini</taxon>
        <taxon>Myxiniformes</taxon>
        <taxon>Myxinidae</taxon>
        <taxon>Eptatretinae</taxon>
        <taxon>Eptatretus</taxon>
    </lineage>
</organism>
<feature type="domain" description="VWFA" evidence="1">
    <location>
        <begin position="437"/>
        <end position="612"/>
    </location>
</feature>
<dbReference type="SMART" id="SM00327">
    <property type="entry name" value="VWA"/>
    <property type="match status" value="3"/>
</dbReference>